<reference evidence="2 3" key="1">
    <citation type="journal article" date="2019" name="Int. J. Syst. Evol. Microbiol.">
        <title>The Global Catalogue of Microorganisms (GCM) 10K type strain sequencing project: providing services to taxonomists for standard genome sequencing and annotation.</title>
        <authorList>
            <consortium name="The Broad Institute Genomics Platform"/>
            <consortium name="The Broad Institute Genome Sequencing Center for Infectious Disease"/>
            <person name="Wu L."/>
            <person name="Ma J."/>
        </authorList>
    </citation>
    <scope>NUCLEOTIDE SEQUENCE [LARGE SCALE GENOMIC DNA]</scope>
    <source>
        <strain evidence="2 3">JCM 14549</strain>
    </source>
</reference>
<evidence type="ECO:0000313" key="2">
    <source>
        <dbReference type="EMBL" id="GAA2054925.1"/>
    </source>
</evidence>
<keyword evidence="3" id="KW-1185">Reference proteome</keyword>
<dbReference type="RefSeq" id="WP_019434346.1">
    <property type="nucleotide sequence ID" value="NZ_BAAANQ010000005.1"/>
</dbReference>
<organism evidence="2 3">
    <name type="scientific">Streptomyces cheonanensis</name>
    <dbReference type="NCBI Taxonomy" id="312720"/>
    <lineage>
        <taxon>Bacteria</taxon>
        <taxon>Bacillati</taxon>
        <taxon>Actinomycetota</taxon>
        <taxon>Actinomycetes</taxon>
        <taxon>Kitasatosporales</taxon>
        <taxon>Streptomycetaceae</taxon>
        <taxon>Streptomyces</taxon>
    </lineage>
</organism>
<dbReference type="Proteomes" id="UP001403094">
    <property type="component" value="Unassembled WGS sequence"/>
</dbReference>
<dbReference type="SUPFAM" id="SSF47598">
    <property type="entry name" value="Ribbon-helix-helix"/>
    <property type="match status" value="1"/>
</dbReference>
<comment type="caution">
    <text evidence="2">The sequence shown here is derived from an EMBL/GenBank/DDBJ whole genome shotgun (WGS) entry which is preliminary data.</text>
</comment>
<proteinExistence type="predicted"/>
<gene>
    <name evidence="2" type="ORF">GCM10009757_31210</name>
</gene>
<dbReference type="Pfam" id="PF01402">
    <property type="entry name" value="RHH_1"/>
    <property type="match status" value="1"/>
</dbReference>
<name>A0ABN2VAX9_9ACTN</name>
<dbReference type="EMBL" id="BAAANQ010000005">
    <property type="protein sequence ID" value="GAA2054925.1"/>
    <property type="molecule type" value="Genomic_DNA"/>
</dbReference>
<evidence type="ECO:0000313" key="3">
    <source>
        <dbReference type="Proteomes" id="UP001403094"/>
    </source>
</evidence>
<accession>A0ABN2VAX9</accession>
<sequence length="100" mass="10898">MTAKKVIKKPISVTLDAEVLDELQKLIEAGEASSLSSVINETLRSRIERRRQARQAREYIEEHLLGGDRLSDPEVVEARGMVAAVQARAAARRSSGATAA</sequence>
<evidence type="ECO:0000259" key="1">
    <source>
        <dbReference type="Pfam" id="PF01402"/>
    </source>
</evidence>
<dbReference type="InterPro" id="IPR002145">
    <property type="entry name" value="CopG"/>
</dbReference>
<feature type="domain" description="Ribbon-helix-helix protein CopG" evidence="1">
    <location>
        <begin position="9"/>
        <end position="49"/>
    </location>
</feature>
<protein>
    <recommendedName>
        <fullName evidence="1">Ribbon-helix-helix protein CopG domain-containing protein</fullName>
    </recommendedName>
</protein>
<dbReference type="InterPro" id="IPR010985">
    <property type="entry name" value="Ribbon_hlx_hlx"/>
</dbReference>